<name>V4JEN6_PSEL2</name>
<dbReference type="Proteomes" id="UP000017820">
    <property type="component" value="Unassembled WGS sequence"/>
</dbReference>
<accession>V4JEN6</accession>
<dbReference type="RefSeq" id="WP_023398956.1">
    <property type="nucleotide sequence ID" value="NZ_AUSV01000035.1"/>
</dbReference>
<proteinExistence type="predicted"/>
<reference evidence="2 3" key="1">
    <citation type="submission" date="2013-07" db="EMBL/GenBank/DDBJ databases">
        <title>Draft genome sequence of Pseudoalteromonas luteoviolacea 2ta16.</title>
        <authorList>
            <person name="Allen E.E."/>
            <person name="Azam F."/>
            <person name="Podell S."/>
        </authorList>
    </citation>
    <scope>NUCLEOTIDE SEQUENCE [LARGE SCALE GENOMIC DNA]</scope>
    <source>
        <strain evidence="2 3">2ta16</strain>
    </source>
</reference>
<evidence type="ECO:0000313" key="3">
    <source>
        <dbReference type="Proteomes" id="UP000017820"/>
    </source>
</evidence>
<evidence type="ECO:0008006" key="4">
    <source>
        <dbReference type="Google" id="ProtNLM"/>
    </source>
</evidence>
<organism evidence="2 3">
    <name type="scientific">Pseudoalteromonas luteoviolacea (strain 2ta16)</name>
    <dbReference type="NCBI Taxonomy" id="1353533"/>
    <lineage>
        <taxon>Bacteria</taxon>
        <taxon>Pseudomonadati</taxon>
        <taxon>Pseudomonadota</taxon>
        <taxon>Gammaproteobacteria</taxon>
        <taxon>Alteromonadales</taxon>
        <taxon>Pseudoalteromonadaceae</taxon>
        <taxon>Pseudoalteromonas</taxon>
    </lineage>
</organism>
<protein>
    <recommendedName>
        <fullName evidence="4">Outer membrane receptor protein, mostly Fe transport</fullName>
    </recommendedName>
</protein>
<sequence>MTFRNYRAISLSFYCLGVCYFGASAAAEVPPLNSEQFAVVQFTDSALDNLYGQNALDKINQLPGFTLSQSNSQRGLSAAAGNVLINGAAAVSKSESLTNILRQLPSDQIAAIHLYNSGHPFGTANQFNQLVNVITRAPKLSAHWQARSKLTSAYQAYRPSELAAQISLPADAWQHQVNMHYQDDRYQSTSLYDERDKVGMTLEQGHEDFFEKLNSRQVSLTSQRNLEDTRLALSIKATNDGTQIAQRRTSAQQLPWLFDSYLSESEYEMSVNWQHSGQHSQWQFIALHNRNMTDANEVTYQHGPIADLYQQHKVQQEQVVQFNFSAPNMRYAPEMGIEISRNQLHAITYYDSGFEQGQVTELRYQPYAAITTELSEQWQLYTRLNTERTTLSSSAQQGSKTYLGFIKPVARLSYDPQSNWDVIFTAQHHVDQLDFDDFVQSQDAEFDRTQSGNLQLRPSQYSEVAAQFNIRLADTLVMNFNVFHQWQKDIHEYLQLPDGDTMIGNAGHASQFGASLSATWQTEHWLEGSQLSVSYDFAHAQYDDPLAGNRPVDGLTPQSANIEFRQDMQQYSWGLDMYIPEKETNYYVDEIYIEKDQVEVNAFAEYQLFTDLRMHISLTALNTAKYSYVQNFYANNRHGSYIGTRRFDERVDPVVTISLLGQL</sequence>
<dbReference type="EMBL" id="AUSV01000035">
    <property type="protein sequence ID" value="ESP93497.1"/>
    <property type="molecule type" value="Genomic_DNA"/>
</dbReference>
<evidence type="ECO:0000313" key="2">
    <source>
        <dbReference type="EMBL" id="ESP93497.1"/>
    </source>
</evidence>
<gene>
    <name evidence="2" type="ORF">PL2TA16_03076</name>
</gene>
<evidence type="ECO:0000256" key="1">
    <source>
        <dbReference type="SAM" id="SignalP"/>
    </source>
</evidence>
<dbReference type="AlphaFoldDB" id="V4JEN6"/>
<feature type="chain" id="PRO_5004719723" description="Outer membrane receptor protein, mostly Fe transport" evidence="1">
    <location>
        <begin position="26"/>
        <end position="663"/>
    </location>
</feature>
<dbReference type="SUPFAM" id="SSF56935">
    <property type="entry name" value="Porins"/>
    <property type="match status" value="1"/>
</dbReference>
<feature type="signal peptide" evidence="1">
    <location>
        <begin position="1"/>
        <end position="25"/>
    </location>
</feature>
<comment type="caution">
    <text evidence="2">The sequence shown here is derived from an EMBL/GenBank/DDBJ whole genome shotgun (WGS) entry which is preliminary data.</text>
</comment>
<dbReference type="PATRIC" id="fig|1353533.3.peg.2028"/>
<dbReference type="GeneID" id="29921377"/>
<keyword evidence="1" id="KW-0732">Signal</keyword>